<keyword evidence="5" id="KW-0804">Transcription</keyword>
<dbReference type="Proteomes" id="UP000650524">
    <property type="component" value="Unassembled WGS sequence"/>
</dbReference>
<dbReference type="SMART" id="SM00091">
    <property type="entry name" value="PAS"/>
    <property type="match status" value="1"/>
</dbReference>
<dbReference type="SUPFAM" id="SSF46689">
    <property type="entry name" value="Homeodomain-like"/>
    <property type="match status" value="1"/>
</dbReference>
<evidence type="ECO:0000256" key="3">
    <source>
        <dbReference type="ARBA" id="ARBA00023015"/>
    </source>
</evidence>
<dbReference type="Pfam" id="PF02954">
    <property type="entry name" value="HTH_8"/>
    <property type="match status" value="1"/>
</dbReference>
<comment type="caution">
    <text evidence="8">The sequence shown here is derived from an EMBL/GenBank/DDBJ whole genome shotgun (WGS) entry which is preliminary data.</text>
</comment>
<dbReference type="CDD" id="cd00130">
    <property type="entry name" value="PAS"/>
    <property type="match status" value="1"/>
</dbReference>
<dbReference type="GO" id="GO:0006355">
    <property type="term" value="P:regulation of DNA-templated transcription"/>
    <property type="evidence" value="ECO:0007669"/>
    <property type="project" value="InterPro"/>
</dbReference>
<dbReference type="Gene3D" id="1.10.10.60">
    <property type="entry name" value="Homeodomain-like"/>
    <property type="match status" value="1"/>
</dbReference>
<sequence length="467" mass="52754">MPMASEKHVLDLDNPEKLLRVLELMLDQAYLGIVFVDPDGIIRFMNQQYEELIGVDRKETYGKHITEYFPDSRLPVVLKTKEAELGWKYHYKGRETLVVNRIPIMKGNQFIGAMTQCIFKDISELREMAGKLDLLETKVQKYKRASNDLLTPKYNIDDIKGISEPITRLKDMALVYAATENTILITGGTGTGKELFAHSIHHASTRSEGPFVCINCASIPDELLESELFGYAYGAFTGAQKNGKTGKIELADGGTLFLDEIGELPFRAQAKLLRVLDEKRVERIGEVLPVEVDFRLIAATNRDLHFLMDQRNFRQDLFHRVSTITMDIPPLRKRIEDLPVLVNHFLQGGSIRGMKITDNALRSLMTYSWPGNVRELKNALELSTCLVKKGDPIDTDQLASHIIAGESKIFHNIDRDDLKLKKKVKANEVQSIKSALSLCRGNKSRAAKLLGISRSSLYNKIKQYSIS</sequence>
<keyword evidence="1" id="KW-0547">Nucleotide-binding</keyword>
<dbReference type="InterPro" id="IPR035965">
    <property type="entry name" value="PAS-like_dom_sf"/>
</dbReference>
<dbReference type="PROSITE" id="PS50045">
    <property type="entry name" value="SIGMA54_INTERACT_4"/>
    <property type="match status" value="1"/>
</dbReference>
<dbReference type="InterPro" id="IPR058031">
    <property type="entry name" value="AAA_lid_NorR"/>
</dbReference>
<evidence type="ECO:0000256" key="5">
    <source>
        <dbReference type="ARBA" id="ARBA00023163"/>
    </source>
</evidence>
<dbReference type="InterPro" id="IPR003593">
    <property type="entry name" value="AAA+_ATPase"/>
</dbReference>
<dbReference type="Pfam" id="PF25601">
    <property type="entry name" value="AAA_lid_14"/>
    <property type="match status" value="1"/>
</dbReference>
<dbReference type="PROSITE" id="PS00676">
    <property type="entry name" value="SIGMA54_INTERACT_2"/>
    <property type="match status" value="1"/>
</dbReference>
<organism evidence="8 9">
    <name type="scientific">Candidatus Desulfacyla euxinica</name>
    <dbReference type="NCBI Taxonomy" id="2841693"/>
    <lineage>
        <taxon>Bacteria</taxon>
        <taxon>Deltaproteobacteria</taxon>
        <taxon>Candidatus Desulfacyla</taxon>
    </lineage>
</organism>
<feature type="domain" description="Sigma-54 factor interaction" evidence="6">
    <location>
        <begin position="159"/>
        <end position="385"/>
    </location>
</feature>
<dbReference type="GO" id="GO:0005524">
    <property type="term" value="F:ATP binding"/>
    <property type="evidence" value="ECO:0007669"/>
    <property type="project" value="UniProtKB-KW"/>
</dbReference>
<dbReference type="PANTHER" id="PTHR32071">
    <property type="entry name" value="TRANSCRIPTIONAL REGULATORY PROTEIN"/>
    <property type="match status" value="1"/>
</dbReference>
<evidence type="ECO:0000259" key="7">
    <source>
        <dbReference type="PROSITE" id="PS50112"/>
    </source>
</evidence>
<keyword evidence="4" id="KW-0238">DNA-binding</keyword>
<dbReference type="FunFam" id="3.40.50.300:FF:000006">
    <property type="entry name" value="DNA-binding transcriptional regulator NtrC"/>
    <property type="match status" value="1"/>
</dbReference>
<accession>A0A8J6MVN0</accession>
<dbReference type="NCBIfam" id="TIGR00229">
    <property type="entry name" value="sensory_box"/>
    <property type="match status" value="1"/>
</dbReference>
<dbReference type="PROSITE" id="PS50112">
    <property type="entry name" value="PAS"/>
    <property type="match status" value="1"/>
</dbReference>
<dbReference type="InterPro" id="IPR027417">
    <property type="entry name" value="P-loop_NTPase"/>
</dbReference>
<feature type="domain" description="PAS" evidence="7">
    <location>
        <begin position="14"/>
        <end position="69"/>
    </location>
</feature>
<evidence type="ECO:0000313" key="9">
    <source>
        <dbReference type="Proteomes" id="UP000650524"/>
    </source>
</evidence>
<protein>
    <submittedName>
        <fullName evidence="8">Sigma 54-interacting transcriptional regulator</fullName>
    </submittedName>
</protein>
<dbReference type="CDD" id="cd00009">
    <property type="entry name" value="AAA"/>
    <property type="match status" value="1"/>
</dbReference>
<dbReference type="Gene3D" id="3.30.450.20">
    <property type="entry name" value="PAS domain"/>
    <property type="match status" value="1"/>
</dbReference>
<dbReference type="Gene3D" id="3.40.50.300">
    <property type="entry name" value="P-loop containing nucleotide triphosphate hydrolases"/>
    <property type="match status" value="1"/>
</dbReference>
<dbReference type="EMBL" id="JACNJD010000108">
    <property type="protein sequence ID" value="MBC8176192.1"/>
    <property type="molecule type" value="Genomic_DNA"/>
</dbReference>
<evidence type="ECO:0000259" key="6">
    <source>
        <dbReference type="PROSITE" id="PS50045"/>
    </source>
</evidence>
<dbReference type="Pfam" id="PF08448">
    <property type="entry name" value="PAS_4"/>
    <property type="match status" value="1"/>
</dbReference>
<dbReference type="GO" id="GO:0043565">
    <property type="term" value="F:sequence-specific DNA binding"/>
    <property type="evidence" value="ECO:0007669"/>
    <property type="project" value="InterPro"/>
</dbReference>
<evidence type="ECO:0000256" key="2">
    <source>
        <dbReference type="ARBA" id="ARBA00022840"/>
    </source>
</evidence>
<evidence type="ECO:0000256" key="1">
    <source>
        <dbReference type="ARBA" id="ARBA00022741"/>
    </source>
</evidence>
<gene>
    <name evidence="8" type="ORF">H8E19_02210</name>
</gene>
<evidence type="ECO:0000313" key="8">
    <source>
        <dbReference type="EMBL" id="MBC8176192.1"/>
    </source>
</evidence>
<keyword evidence="2" id="KW-0067">ATP-binding</keyword>
<dbReference type="InterPro" id="IPR009057">
    <property type="entry name" value="Homeodomain-like_sf"/>
</dbReference>
<dbReference type="PRINTS" id="PR01590">
    <property type="entry name" value="HTHFIS"/>
</dbReference>
<name>A0A8J6MVN0_9DELT</name>
<dbReference type="InterPro" id="IPR025943">
    <property type="entry name" value="Sigma_54_int_dom_ATP-bd_2"/>
</dbReference>
<dbReference type="PANTHER" id="PTHR32071:SF57">
    <property type="entry name" value="C4-DICARBOXYLATE TRANSPORT TRANSCRIPTIONAL REGULATORY PROTEIN DCTD"/>
    <property type="match status" value="1"/>
</dbReference>
<keyword evidence="3" id="KW-0805">Transcription regulation</keyword>
<dbReference type="InterPro" id="IPR002078">
    <property type="entry name" value="Sigma_54_int"/>
</dbReference>
<dbReference type="Gene3D" id="1.10.8.60">
    <property type="match status" value="1"/>
</dbReference>
<dbReference type="InterPro" id="IPR002197">
    <property type="entry name" value="HTH_Fis"/>
</dbReference>
<dbReference type="SUPFAM" id="SSF55785">
    <property type="entry name" value="PYP-like sensor domain (PAS domain)"/>
    <property type="match status" value="1"/>
</dbReference>
<dbReference type="InterPro" id="IPR025944">
    <property type="entry name" value="Sigma_54_int_dom_CS"/>
</dbReference>
<evidence type="ECO:0000256" key="4">
    <source>
        <dbReference type="ARBA" id="ARBA00023125"/>
    </source>
</evidence>
<dbReference type="Pfam" id="PF00158">
    <property type="entry name" value="Sigma54_activat"/>
    <property type="match status" value="1"/>
</dbReference>
<dbReference type="InterPro" id="IPR000014">
    <property type="entry name" value="PAS"/>
</dbReference>
<proteinExistence type="predicted"/>
<dbReference type="PROSITE" id="PS00688">
    <property type="entry name" value="SIGMA54_INTERACT_3"/>
    <property type="match status" value="1"/>
</dbReference>
<dbReference type="SMART" id="SM00382">
    <property type="entry name" value="AAA"/>
    <property type="match status" value="1"/>
</dbReference>
<dbReference type="AlphaFoldDB" id="A0A8J6MVN0"/>
<dbReference type="SUPFAM" id="SSF52540">
    <property type="entry name" value="P-loop containing nucleoside triphosphate hydrolases"/>
    <property type="match status" value="1"/>
</dbReference>
<reference evidence="8 9" key="1">
    <citation type="submission" date="2020-08" db="EMBL/GenBank/DDBJ databases">
        <title>Bridging the membrane lipid divide: bacteria of the FCB group superphylum have the potential to synthesize archaeal ether lipids.</title>
        <authorList>
            <person name="Villanueva L."/>
            <person name="Von Meijenfeldt F.A.B."/>
            <person name="Westbye A.B."/>
            <person name="Yadav S."/>
            <person name="Hopmans E.C."/>
            <person name="Dutilh B.E."/>
            <person name="Sinninghe Damste J.S."/>
        </authorList>
    </citation>
    <scope>NUCLEOTIDE SEQUENCE [LARGE SCALE GENOMIC DNA]</scope>
    <source>
        <strain evidence="8">NIOZ-UU27</strain>
    </source>
</reference>
<dbReference type="InterPro" id="IPR013656">
    <property type="entry name" value="PAS_4"/>
</dbReference>